<keyword evidence="3" id="KW-1185">Reference proteome</keyword>
<accession>A0A0L0VN99</accession>
<evidence type="ECO:0000313" key="2">
    <source>
        <dbReference type="EMBL" id="KNF00687.1"/>
    </source>
</evidence>
<organism evidence="2 3">
    <name type="scientific">Puccinia striiformis f. sp. tritici PST-78</name>
    <dbReference type="NCBI Taxonomy" id="1165861"/>
    <lineage>
        <taxon>Eukaryota</taxon>
        <taxon>Fungi</taxon>
        <taxon>Dikarya</taxon>
        <taxon>Basidiomycota</taxon>
        <taxon>Pucciniomycotina</taxon>
        <taxon>Pucciniomycetes</taxon>
        <taxon>Pucciniales</taxon>
        <taxon>Pucciniaceae</taxon>
        <taxon>Puccinia</taxon>
    </lineage>
</organism>
<reference evidence="3" key="1">
    <citation type="submission" date="2014-03" db="EMBL/GenBank/DDBJ databases">
        <title>The Genome Sequence of Puccinia striiformis f. sp. tritici PST-78.</title>
        <authorList>
            <consortium name="The Broad Institute Genome Sequencing Platform"/>
            <person name="Cuomo C."/>
            <person name="Hulbert S."/>
            <person name="Chen X."/>
            <person name="Walker B."/>
            <person name="Young S.K."/>
            <person name="Zeng Q."/>
            <person name="Gargeya S."/>
            <person name="Fitzgerald M."/>
            <person name="Haas B."/>
            <person name="Abouelleil A."/>
            <person name="Alvarado L."/>
            <person name="Arachchi H.M."/>
            <person name="Berlin A.M."/>
            <person name="Chapman S.B."/>
            <person name="Goldberg J."/>
            <person name="Griggs A."/>
            <person name="Gujja S."/>
            <person name="Hansen M."/>
            <person name="Howarth C."/>
            <person name="Imamovic A."/>
            <person name="Larimer J."/>
            <person name="McCowan C."/>
            <person name="Montmayeur A."/>
            <person name="Murphy C."/>
            <person name="Neiman D."/>
            <person name="Pearson M."/>
            <person name="Priest M."/>
            <person name="Roberts A."/>
            <person name="Saif S."/>
            <person name="Shea T."/>
            <person name="Sisk P."/>
            <person name="Sykes S."/>
            <person name="Wortman J."/>
            <person name="Nusbaum C."/>
            <person name="Birren B."/>
        </authorList>
    </citation>
    <scope>NUCLEOTIDE SEQUENCE [LARGE SCALE GENOMIC DNA]</scope>
    <source>
        <strain evidence="3">race PST-78</strain>
    </source>
</reference>
<dbReference type="Proteomes" id="UP000054564">
    <property type="component" value="Unassembled WGS sequence"/>
</dbReference>
<keyword evidence="1" id="KW-0732">Signal</keyword>
<proteinExistence type="predicted"/>
<dbReference type="EMBL" id="AJIL01000035">
    <property type="protein sequence ID" value="KNF00687.1"/>
    <property type="molecule type" value="Genomic_DNA"/>
</dbReference>
<feature type="chain" id="PRO_5005550263" description="ELMO domain-containing protein" evidence="1">
    <location>
        <begin position="22"/>
        <end position="541"/>
    </location>
</feature>
<gene>
    <name evidence="2" type="ORF">PSTG_06101</name>
</gene>
<comment type="caution">
    <text evidence="2">The sequence shown here is derived from an EMBL/GenBank/DDBJ whole genome shotgun (WGS) entry which is preliminary data.</text>
</comment>
<evidence type="ECO:0000256" key="1">
    <source>
        <dbReference type="SAM" id="SignalP"/>
    </source>
</evidence>
<feature type="signal peptide" evidence="1">
    <location>
        <begin position="1"/>
        <end position="21"/>
    </location>
</feature>
<evidence type="ECO:0000313" key="3">
    <source>
        <dbReference type="Proteomes" id="UP000054564"/>
    </source>
</evidence>
<dbReference type="AlphaFoldDB" id="A0A0L0VN99"/>
<dbReference type="PROSITE" id="PS51257">
    <property type="entry name" value="PROKAR_LIPOPROTEIN"/>
    <property type="match status" value="1"/>
</dbReference>
<name>A0A0L0VN99_9BASI</name>
<dbReference type="OrthoDB" id="10324336at2759"/>
<sequence length="541" mass="61955">MKNLPVQWILLAIIGVSCCRATLDPFEFGVHTDHWDALLNDWDADNQQHIWDNLHFPSAYSDHPPDSHVSPPRSQPINMEAEMGPSTRLNHGSEPLIRTQELIHGNQEYPAIRVNRPRINVEYANGIAAQHASADSPSPGMTTNHMSGPPVNSYHPTAAADVTIDPLIKYPHAAGGQVVDLTQDTSQSQEHQSRIPSLPTFNWRGISIPDVPIDIYEKRLINELNSKRTRPFAVHSVSGSPTRTTSDDANVPFKEPRYYDLVSQIPKKRKTIAHHDMSETDQNFRLIFTVNAFRETKDGRFAFFPKVVEHLVAENKKQKGVLFIEPGEAESFILRFQFLWNSMEGKPAPAHLVSMGFTSFYQQYEHWKEFYQSIWGISDDGLLKRMWKLRSGLSDQSYGDYFYDSKLTESLMLFFFLIDMITTIYPKPEKVDVTLDKRQLLKSAFEIFKGHIYAIDKYKTLDPDTLKTPSFIWGCVERWILSRQDFSLSLMDPGFRPQRMDGQFKKFFSLVFAHSISILSSELARYQSKAVLRNVSKTNPP</sequence>
<protein>
    <recommendedName>
        <fullName evidence="4">ELMO domain-containing protein</fullName>
    </recommendedName>
</protein>
<evidence type="ECO:0008006" key="4">
    <source>
        <dbReference type="Google" id="ProtNLM"/>
    </source>
</evidence>